<dbReference type="RefSeq" id="WP_377713786.1">
    <property type="nucleotide sequence ID" value="NZ_JBHTJM010000005.1"/>
</dbReference>
<name>A0ABW3I151_9FLAO</name>
<accession>A0ABW3I151</accession>
<gene>
    <name evidence="1" type="ORF">ACFQ1O_04470</name>
</gene>
<proteinExistence type="predicted"/>
<dbReference type="InterPro" id="IPR029024">
    <property type="entry name" value="TerB-like"/>
</dbReference>
<dbReference type="EMBL" id="JBHTJM010000005">
    <property type="protein sequence ID" value="MFD0963260.1"/>
    <property type="molecule type" value="Genomic_DNA"/>
</dbReference>
<evidence type="ECO:0008006" key="3">
    <source>
        <dbReference type="Google" id="ProtNLM"/>
    </source>
</evidence>
<evidence type="ECO:0000313" key="1">
    <source>
        <dbReference type="EMBL" id="MFD0963260.1"/>
    </source>
</evidence>
<reference evidence="2" key="1">
    <citation type="journal article" date="2019" name="Int. J. Syst. Evol. Microbiol.">
        <title>The Global Catalogue of Microorganisms (GCM) 10K type strain sequencing project: providing services to taxonomists for standard genome sequencing and annotation.</title>
        <authorList>
            <consortium name="The Broad Institute Genomics Platform"/>
            <consortium name="The Broad Institute Genome Sequencing Center for Infectious Disease"/>
            <person name="Wu L."/>
            <person name="Ma J."/>
        </authorList>
    </citation>
    <scope>NUCLEOTIDE SEQUENCE [LARGE SCALE GENOMIC DNA]</scope>
    <source>
        <strain evidence="2">CCUG 62114</strain>
    </source>
</reference>
<dbReference type="Proteomes" id="UP001596997">
    <property type="component" value="Unassembled WGS sequence"/>
</dbReference>
<sequence>MIPTYQTYWTNDEFLAYTLLYAAHADFIFDVEEKDMILAKVNIKAYTNVVNELLNDNDYKSLQKILKYIQEHKYSKKDIDVLLHEIELLFMCDGEYDVLEKNMMMNLTKLLKHQGDTELSY</sequence>
<organism evidence="1 2">
    <name type="scientific">Pseudofulvibacter geojedonensis</name>
    <dbReference type="NCBI Taxonomy" id="1123758"/>
    <lineage>
        <taxon>Bacteria</taxon>
        <taxon>Pseudomonadati</taxon>
        <taxon>Bacteroidota</taxon>
        <taxon>Flavobacteriia</taxon>
        <taxon>Flavobacteriales</taxon>
        <taxon>Flavobacteriaceae</taxon>
        <taxon>Pseudofulvibacter</taxon>
    </lineage>
</organism>
<dbReference type="SUPFAM" id="SSF158682">
    <property type="entry name" value="TerB-like"/>
    <property type="match status" value="1"/>
</dbReference>
<keyword evidence="2" id="KW-1185">Reference proteome</keyword>
<protein>
    <recommendedName>
        <fullName evidence="3">Co-chaperone DjlA N-terminal domain-containing protein</fullName>
    </recommendedName>
</protein>
<comment type="caution">
    <text evidence="1">The sequence shown here is derived from an EMBL/GenBank/DDBJ whole genome shotgun (WGS) entry which is preliminary data.</text>
</comment>
<evidence type="ECO:0000313" key="2">
    <source>
        <dbReference type="Proteomes" id="UP001596997"/>
    </source>
</evidence>